<reference evidence="3 4" key="1">
    <citation type="submission" date="2018-08" db="EMBL/GenBank/DDBJ databases">
        <title>A genome reference for cultivated species of the human gut microbiota.</title>
        <authorList>
            <person name="Zou Y."/>
            <person name="Xue W."/>
            <person name="Luo G."/>
        </authorList>
    </citation>
    <scope>NUCLEOTIDE SEQUENCE [LARGE SCALE GENOMIC DNA]</scope>
    <source>
        <strain evidence="3 4">AF48-16</strain>
    </source>
</reference>
<dbReference type="EMBL" id="QRMZ01000013">
    <property type="protein sequence ID" value="RHK05962.1"/>
    <property type="molecule type" value="Genomic_DNA"/>
</dbReference>
<feature type="region of interest" description="Disordered" evidence="1">
    <location>
        <begin position="155"/>
        <end position="191"/>
    </location>
</feature>
<name>A0A415ERM5_ENTCA</name>
<gene>
    <name evidence="3" type="ORF">DW084_10600</name>
</gene>
<protein>
    <submittedName>
        <fullName evidence="3">WxL domain-containing protein</fullName>
    </submittedName>
</protein>
<sequence length="1002" mass="109716">MKMKTLKVMALIFIGLFIVQQGFPIVQNFFIDTIYALQDKEDDAVHSTLETAGTEQQDVEISFSTATKQGSPGETVLIEFTSNQPLDEINLILPAEAKIETSSLLEGVVIQQVEAEQWYLLSKEPLSAFLLPLIFEETGEYEIQVENEMLAVKIEQDNKTAEPETPREVEDSEDGTKHARDDIFTTPDPDLPFDPNDSGNLYLLEGQEIVERGVSNWREFLIAYSDPSVNYIYFERSFHSTEPATAGLTNMQNNHGFHNVNGGDNGIWFMEPRISRTLIVDGKGLTLDMQAVVLGMSFVTHDPTSPWDVTYQNMKIYHGSLYGTFNFYGAGAANVRNSRLRFHNVISTGNRMVLEPEGSVILSGHVSSHQTTTYTSLFNPSWNISATRNLANLLVNQIDIAENAEVSLSTFNSGNLDLRSGVWPTDPRAALRIGENAKMTLQSNGTAFGVESAFGANIVFQNLEGNMTVGKGATVDLIPRANGAAITMVGINGNIQLLKDSTVSIRSSGRTTSINGLTTNLIWVASGNNLMLGEGSTLDIEAINQISSGANIVNFSGTTGILQVGKDATLDIRSDTTATGQNLIGFSGANNAARFVIDEAKRVNLQKLNSMSTGNLIHGGGVTARRQSIKQWDYGNISGGSNFHWAPIYSMTANISNAANAVTNVTSVTSFLPVTEESLSTTFNSRSNRLLFEHVPNVEATIDSLTEDPSLRNSRVISGRATPSSYIRFQREGALPEPEISAITTINQDTESFHVMSDANGYYEFDLSQYEPFERFQVGEFVTAHAMLYGEWASKTVIVEAIQDMDPKDPLQPDNTIDPDNPPDLGVNRGIISIDFISQFNFGSVPIRSSRTSYSAQPQQLNNAEGDTFGGKRPNFIQVTDRRAENSGWTLSARLGEDGFVSNDGHKLRGVELSLNNIDMVTTGSNNSMRPHYWESRALNTGRQTLANAEVNQGGGTWIQRYGDQETMADSVVLEVPSGAVPQATAYTATIHWELSFVPGMD</sequence>
<proteinExistence type="predicted"/>
<organism evidence="3 4">
    <name type="scientific">Enterococcus casseliflavus</name>
    <name type="common">Enterococcus flavescens</name>
    <dbReference type="NCBI Taxonomy" id="37734"/>
    <lineage>
        <taxon>Bacteria</taxon>
        <taxon>Bacillati</taxon>
        <taxon>Bacillota</taxon>
        <taxon>Bacilli</taxon>
        <taxon>Lactobacillales</taxon>
        <taxon>Enterococcaceae</taxon>
        <taxon>Enterococcus</taxon>
    </lineage>
</organism>
<evidence type="ECO:0000259" key="2">
    <source>
        <dbReference type="Pfam" id="PF13731"/>
    </source>
</evidence>
<feature type="compositionally biased region" description="Basic and acidic residues" evidence="1">
    <location>
        <begin position="155"/>
        <end position="183"/>
    </location>
</feature>
<evidence type="ECO:0000313" key="3">
    <source>
        <dbReference type="EMBL" id="RHK05962.1"/>
    </source>
</evidence>
<dbReference type="InterPro" id="IPR027994">
    <property type="entry name" value="WxL_dom"/>
</dbReference>
<dbReference type="InterPro" id="IPR046776">
    <property type="entry name" value="Pectate_lyase_5"/>
</dbReference>
<accession>A0A415ERM5</accession>
<dbReference type="AlphaFoldDB" id="A0A415ERM5"/>
<dbReference type="Proteomes" id="UP000286288">
    <property type="component" value="Unassembled WGS sequence"/>
</dbReference>
<evidence type="ECO:0000313" key="4">
    <source>
        <dbReference type="Proteomes" id="UP000286288"/>
    </source>
</evidence>
<dbReference type="Pfam" id="PF20585">
    <property type="entry name" value="Pectate_lyase_5"/>
    <property type="match status" value="1"/>
</dbReference>
<evidence type="ECO:0000256" key="1">
    <source>
        <dbReference type="SAM" id="MobiDB-lite"/>
    </source>
</evidence>
<dbReference type="Pfam" id="PF13731">
    <property type="entry name" value="WxL"/>
    <property type="match status" value="1"/>
</dbReference>
<feature type="domain" description="WxL" evidence="2">
    <location>
        <begin position="797"/>
        <end position="999"/>
    </location>
</feature>
<comment type="caution">
    <text evidence="3">The sequence shown here is derived from an EMBL/GenBank/DDBJ whole genome shotgun (WGS) entry which is preliminary data.</text>
</comment>